<dbReference type="Proteomes" id="UP000248899">
    <property type="component" value="Unassembled WGS sequence"/>
</dbReference>
<protein>
    <submittedName>
        <fullName evidence="1">Uncharacterized protein</fullName>
    </submittedName>
</protein>
<dbReference type="AlphaFoldDB" id="A0AAQ0JFJ2"/>
<sequence length="75" mass="8581">MPLVRSLVSATEISRRQWQVNTRNGGQMTLEDRIVRSIRQRKSVVVLRSELAPLGSTAQVDRVAMRADFWANSKR</sequence>
<dbReference type="EMBL" id="QLUZ01000043">
    <property type="protein sequence ID" value="RAP97893.1"/>
    <property type="molecule type" value="Genomic_DNA"/>
</dbReference>
<name>A0AAQ0JFJ2_BURCE</name>
<proteinExistence type="predicted"/>
<accession>A0AAQ0JFJ2</accession>
<comment type="caution">
    <text evidence="1">The sequence shown here is derived from an EMBL/GenBank/DDBJ whole genome shotgun (WGS) entry which is preliminary data.</text>
</comment>
<organism evidence="1 2">
    <name type="scientific">Burkholderia cepacia</name>
    <name type="common">Pseudomonas cepacia</name>
    <dbReference type="NCBI Taxonomy" id="292"/>
    <lineage>
        <taxon>Bacteria</taxon>
        <taxon>Pseudomonadati</taxon>
        <taxon>Pseudomonadota</taxon>
        <taxon>Betaproteobacteria</taxon>
        <taxon>Burkholderiales</taxon>
        <taxon>Burkholderiaceae</taxon>
        <taxon>Burkholderia</taxon>
        <taxon>Burkholderia cepacia complex</taxon>
    </lineage>
</organism>
<gene>
    <name evidence="1" type="ORF">DPR02_37950</name>
</gene>
<evidence type="ECO:0000313" key="2">
    <source>
        <dbReference type="Proteomes" id="UP000248899"/>
    </source>
</evidence>
<evidence type="ECO:0000313" key="1">
    <source>
        <dbReference type="EMBL" id="RAP97893.1"/>
    </source>
</evidence>
<reference evidence="1 2" key="1">
    <citation type="submission" date="2018-06" db="EMBL/GenBank/DDBJ databases">
        <title>Towards the identification of Burkholderia cepacia strain which caused fatal septicemia.</title>
        <authorList>
            <person name="Bui L.A.T."/>
            <person name="Zakharova I.B."/>
            <person name="Shpak I.M."/>
            <person name="Teteryatnikova N."/>
            <person name="Ustinov D.V."/>
            <person name="Kuzyutina Y.A."/>
            <person name="Nguyen H.N."/>
            <person name="Antonov A.S."/>
            <person name="Avdyusheva E.F."/>
            <person name="Victorov D.V."/>
        </authorList>
    </citation>
    <scope>NUCLEOTIDE SEQUENCE [LARGE SCALE GENOMIC DNA]</scope>
    <source>
        <strain evidence="1 2">PT02</strain>
    </source>
</reference>